<feature type="transmembrane region" description="Helical" evidence="6">
    <location>
        <begin position="101"/>
        <end position="122"/>
    </location>
</feature>
<proteinExistence type="inferred from homology"/>
<evidence type="ECO:0000256" key="2">
    <source>
        <dbReference type="ARBA" id="ARBA00009399"/>
    </source>
</evidence>
<dbReference type="PANTHER" id="PTHR38459:SF6">
    <property type="entry name" value="ARABINOGALACTAN BIOSYNTHESIS RECRUITING PROTEIN RV3789"/>
    <property type="match status" value="1"/>
</dbReference>
<gene>
    <name evidence="8" type="ORF">GMBLW1_01680</name>
</gene>
<reference evidence="8" key="1">
    <citation type="submission" date="2019-04" db="EMBL/GenBank/DDBJ databases">
        <authorList>
            <consortium name="Science for Life Laboratories"/>
        </authorList>
    </citation>
    <scope>NUCLEOTIDE SEQUENCE</scope>
    <source>
        <strain evidence="8">MBLW1</strain>
    </source>
</reference>
<comment type="similarity">
    <text evidence="2">Belongs to the GtrA family.</text>
</comment>
<feature type="transmembrane region" description="Helical" evidence="6">
    <location>
        <begin position="41"/>
        <end position="59"/>
    </location>
</feature>
<evidence type="ECO:0000256" key="6">
    <source>
        <dbReference type="SAM" id="Phobius"/>
    </source>
</evidence>
<dbReference type="InParanoid" id="A0A6C2YSE3"/>
<name>A0A6C2YSE3_9BACT</name>
<evidence type="ECO:0000256" key="3">
    <source>
        <dbReference type="ARBA" id="ARBA00022692"/>
    </source>
</evidence>
<dbReference type="RefSeq" id="WP_162658946.1">
    <property type="nucleotide sequence ID" value="NZ_LR593887.1"/>
</dbReference>
<keyword evidence="4 6" id="KW-1133">Transmembrane helix</keyword>
<dbReference type="PANTHER" id="PTHR38459">
    <property type="entry name" value="PROPHAGE BACTOPRENOL-LINKED GLUCOSE TRANSLOCASE HOMOLOG"/>
    <property type="match status" value="1"/>
</dbReference>
<dbReference type="EMBL" id="LR586016">
    <property type="protein sequence ID" value="VIP03792.1"/>
    <property type="molecule type" value="Genomic_DNA"/>
</dbReference>
<feature type="domain" description="GtrA/DPMS transmembrane" evidence="7">
    <location>
        <begin position="10"/>
        <end position="124"/>
    </location>
</feature>
<evidence type="ECO:0000313" key="8">
    <source>
        <dbReference type="EMBL" id="VIP03792.1"/>
    </source>
</evidence>
<accession>A0A6C2YSE3</accession>
<evidence type="ECO:0000256" key="1">
    <source>
        <dbReference type="ARBA" id="ARBA00004141"/>
    </source>
</evidence>
<dbReference type="EMBL" id="LR593887">
    <property type="protein sequence ID" value="VTS04951.1"/>
    <property type="molecule type" value="Genomic_DNA"/>
</dbReference>
<evidence type="ECO:0000313" key="9">
    <source>
        <dbReference type="Proteomes" id="UP000464378"/>
    </source>
</evidence>
<dbReference type="Pfam" id="PF04138">
    <property type="entry name" value="GtrA_DPMS_TM"/>
    <property type="match status" value="1"/>
</dbReference>
<dbReference type="InterPro" id="IPR051401">
    <property type="entry name" value="GtrA_CellWall_Glycosyl"/>
</dbReference>
<evidence type="ECO:0000256" key="4">
    <source>
        <dbReference type="ARBA" id="ARBA00022989"/>
    </source>
</evidence>
<protein>
    <recommendedName>
        <fullName evidence="7">GtrA/DPMS transmembrane domain-containing protein</fullName>
    </recommendedName>
</protein>
<feature type="transmembrane region" description="Helical" evidence="6">
    <location>
        <begin position="7"/>
        <end position="29"/>
    </location>
</feature>
<sequence>MSETRKQLLRFVVIGCTAVLIDLGMYTLLTGAGLGTSLAKGLAYLTGMIFGFIGNKFWTFESSSRSMREPMLYLTLYTCSLGVNVAVNSLVLAFLGAEWKLFAFLTATGVSTVMNFVGLKWVTFRNRGSEPISESALDEPLPVMMQGD</sequence>
<feature type="transmembrane region" description="Helical" evidence="6">
    <location>
        <begin position="71"/>
        <end position="95"/>
    </location>
</feature>
<evidence type="ECO:0000259" key="7">
    <source>
        <dbReference type="Pfam" id="PF04138"/>
    </source>
</evidence>
<dbReference type="GO" id="GO:0005886">
    <property type="term" value="C:plasma membrane"/>
    <property type="evidence" value="ECO:0007669"/>
    <property type="project" value="TreeGrafter"/>
</dbReference>
<keyword evidence="9" id="KW-1185">Reference proteome</keyword>
<keyword evidence="3 6" id="KW-0812">Transmembrane</keyword>
<evidence type="ECO:0000256" key="5">
    <source>
        <dbReference type="ARBA" id="ARBA00023136"/>
    </source>
</evidence>
<dbReference type="InterPro" id="IPR007267">
    <property type="entry name" value="GtrA_DPMS_TM"/>
</dbReference>
<keyword evidence="5 6" id="KW-0472">Membrane</keyword>
<organism evidence="8">
    <name type="scientific">Tuwongella immobilis</name>
    <dbReference type="NCBI Taxonomy" id="692036"/>
    <lineage>
        <taxon>Bacteria</taxon>
        <taxon>Pseudomonadati</taxon>
        <taxon>Planctomycetota</taxon>
        <taxon>Planctomycetia</taxon>
        <taxon>Gemmatales</taxon>
        <taxon>Gemmataceae</taxon>
        <taxon>Tuwongella</taxon>
    </lineage>
</organism>
<dbReference type="Proteomes" id="UP000464378">
    <property type="component" value="Chromosome"/>
</dbReference>
<dbReference type="GO" id="GO:0000271">
    <property type="term" value="P:polysaccharide biosynthetic process"/>
    <property type="evidence" value="ECO:0007669"/>
    <property type="project" value="InterPro"/>
</dbReference>
<comment type="subcellular location">
    <subcellularLocation>
        <location evidence="1">Membrane</location>
        <topology evidence="1">Multi-pass membrane protein</topology>
    </subcellularLocation>
</comment>
<dbReference type="KEGG" id="tim:GMBLW1_01680"/>
<dbReference type="AlphaFoldDB" id="A0A6C2YSE3"/>